<sequence length="108" mass="12016">MKNKTILTSVLLASLFSTHTFALCSHSPLEGSWSSADEKRFVNISARCVTNEYGMDRVVYDIESDLGEASSYNVYNGEMTVYFPGGVQSIRVTSDSSVEIQTREIFTK</sequence>
<keyword evidence="1" id="KW-0732">Signal</keyword>
<proteinExistence type="predicted"/>
<reference evidence="2 3" key="1">
    <citation type="journal article" date="2012" name="Int. J. Syst. Evol. Microbiol.">
        <title>Vibrio caribbeanicus sp. nov., isolated from the marine sponge Scleritoderma cyanea.</title>
        <authorList>
            <person name="Hoffmann M."/>
            <person name="Monday S.R."/>
            <person name="Allard M.W."/>
            <person name="Strain E.A."/>
            <person name="Whittaker P."/>
            <person name="Naum M."/>
            <person name="McCarthy P.J."/>
            <person name="Lopez J.V."/>
            <person name="Fischer M."/>
            <person name="Brown E.W."/>
        </authorList>
    </citation>
    <scope>NUCLEOTIDE SEQUENCE [LARGE SCALE GENOMIC DNA]</scope>
    <source>
        <strain evidence="2 3">ATCC BAA-2122</strain>
    </source>
</reference>
<feature type="signal peptide" evidence="1">
    <location>
        <begin position="1"/>
        <end position="22"/>
    </location>
</feature>
<dbReference type="Proteomes" id="UP000002943">
    <property type="component" value="Unassembled WGS sequence"/>
</dbReference>
<evidence type="ECO:0000313" key="3">
    <source>
        <dbReference type="Proteomes" id="UP000002943"/>
    </source>
</evidence>
<name>E3BED9_9VIBR</name>
<keyword evidence="3" id="KW-1185">Reference proteome</keyword>
<gene>
    <name evidence="2" type="ORF">VIBC2010_08413</name>
</gene>
<feature type="chain" id="PRO_5003166607" evidence="1">
    <location>
        <begin position="23"/>
        <end position="108"/>
    </location>
</feature>
<evidence type="ECO:0000256" key="1">
    <source>
        <dbReference type="SAM" id="SignalP"/>
    </source>
</evidence>
<dbReference type="OrthoDB" id="5890169at2"/>
<protein>
    <submittedName>
        <fullName evidence="2">Uncharacterized protein</fullName>
    </submittedName>
</protein>
<accession>E3BED9</accession>
<dbReference type="RefSeq" id="WP_009599228.1">
    <property type="nucleotide sequence ID" value="NZ_AEIU01000002.1"/>
</dbReference>
<dbReference type="AlphaFoldDB" id="E3BED9"/>
<dbReference type="EMBL" id="AEIU01000002">
    <property type="protein sequence ID" value="EFP98556.1"/>
    <property type="molecule type" value="Genomic_DNA"/>
</dbReference>
<comment type="caution">
    <text evidence="2">The sequence shown here is derived from an EMBL/GenBank/DDBJ whole genome shotgun (WGS) entry which is preliminary data.</text>
</comment>
<evidence type="ECO:0000313" key="2">
    <source>
        <dbReference type="EMBL" id="EFP98556.1"/>
    </source>
</evidence>
<organism evidence="2 3">
    <name type="scientific">Vibrio caribbeanicus ATCC BAA-2122</name>
    <dbReference type="NCBI Taxonomy" id="796620"/>
    <lineage>
        <taxon>Bacteria</taxon>
        <taxon>Pseudomonadati</taxon>
        <taxon>Pseudomonadota</taxon>
        <taxon>Gammaproteobacteria</taxon>
        <taxon>Vibrionales</taxon>
        <taxon>Vibrionaceae</taxon>
        <taxon>Vibrio</taxon>
    </lineage>
</organism>